<dbReference type="SUPFAM" id="SSF55469">
    <property type="entry name" value="FMN-dependent nitroreductase-like"/>
    <property type="match status" value="1"/>
</dbReference>
<dbReference type="InterPro" id="IPR050627">
    <property type="entry name" value="Nitroreductase/BluB"/>
</dbReference>
<dbReference type="InterPro" id="IPR029479">
    <property type="entry name" value="Nitroreductase"/>
</dbReference>
<dbReference type="RefSeq" id="WP_097573308.1">
    <property type="nucleotide sequence ID" value="NZ_NWQG01000050.1"/>
</dbReference>
<comment type="caution">
    <text evidence="2">The sequence shown here is derived from an EMBL/GenBank/DDBJ whole genome shotgun (WGS) entry which is preliminary data.</text>
</comment>
<keyword evidence="3" id="KW-1185">Reference proteome</keyword>
<accession>A0A2A6FHG3</accession>
<dbReference type="Proteomes" id="UP000219182">
    <property type="component" value="Unassembled WGS sequence"/>
</dbReference>
<evidence type="ECO:0000313" key="3">
    <source>
        <dbReference type="Proteomes" id="UP000219182"/>
    </source>
</evidence>
<dbReference type="PANTHER" id="PTHR23026:SF123">
    <property type="entry name" value="NAD(P)H NITROREDUCTASE RV3131-RELATED"/>
    <property type="match status" value="1"/>
</dbReference>
<sequence>MTPSPQFPDDFRAALVNLFLWRRDVRRFEPTPLPEGALERLLGLASLAPSVGLSQPWRFVVVESPERRETIKACFERCNAEALASFCGERAALYARLKLAGLNEAPCQFAVFADHTTGQGHGLGRMTMPATIEYSAVMAVHTLWLAARAEGLGMGWVSILDPVEMATILDTPPQWTLIGYFCLGYPSQQQNVPELEREGWEVRRPPIIMVR</sequence>
<dbReference type="CDD" id="cd02145">
    <property type="entry name" value="BluB"/>
    <property type="match status" value="1"/>
</dbReference>
<gene>
    <name evidence="2" type="primary">bluB</name>
    <name evidence="2" type="ORF">CN311_10130</name>
</gene>
<protein>
    <submittedName>
        <fullName evidence="2">5,6-dimethylbenzimidazole synthase</fullName>
    </submittedName>
</protein>
<dbReference type="GO" id="GO:0016491">
    <property type="term" value="F:oxidoreductase activity"/>
    <property type="evidence" value="ECO:0007669"/>
    <property type="project" value="InterPro"/>
</dbReference>
<proteinExistence type="predicted"/>
<dbReference type="AlphaFoldDB" id="A0A2A6FHG3"/>
<dbReference type="InterPro" id="IPR000415">
    <property type="entry name" value="Nitroreductase-like"/>
</dbReference>
<dbReference type="EMBL" id="NWQG01000050">
    <property type="protein sequence ID" value="PDQ21193.1"/>
    <property type="molecule type" value="Genomic_DNA"/>
</dbReference>
<evidence type="ECO:0000313" key="2">
    <source>
        <dbReference type="EMBL" id="PDQ21193.1"/>
    </source>
</evidence>
<dbReference type="InterPro" id="IPR012825">
    <property type="entry name" value="BluB"/>
</dbReference>
<dbReference type="Pfam" id="PF00881">
    <property type="entry name" value="Nitroreductase"/>
    <property type="match status" value="1"/>
</dbReference>
<feature type="domain" description="Nitroreductase" evidence="1">
    <location>
        <begin position="21"/>
        <end position="185"/>
    </location>
</feature>
<evidence type="ECO:0000259" key="1">
    <source>
        <dbReference type="Pfam" id="PF00881"/>
    </source>
</evidence>
<name>A0A2A6FHG3_9HYPH</name>
<dbReference type="Gene3D" id="3.40.109.10">
    <property type="entry name" value="NADH Oxidase"/>
    <property type="match status" value="1"/>
</dbReference>
<dbReference type="PANTHER" id="PTHR23026">
    <property type="entry name" value="NADPH NITROREDUCTASE"/>
    <property type="match status" value="1"/>
</dbReference>
<dbReference type="NCBIfam" id="TIGR02476">
    <property type="entry name" value="BluB"/>
    <property type="match status" value="1"/>
</dbReference>
<reference evidence="2 3" key="1">
    <citation type="submission" date="2017-09" db="EMBL/GenBank/DDBJ databases">
        <title>Mesorhizobum sanjuanii sp. nov. isolated from nodules of Lotus tenuis in saline-alkaline lowlands of Flooding Pampa.</title>
        <authorList>
            <person name="Sannazzaro A.I."/>
            <person name="Torres Tejerizo G.A."/>
            <person name="Fontana F."/>
            <person name="Cumpa Velazquez L.M."/>
            <person name="Hansen L."/>
            <person name="Pistorio M."/>
            <person name="Estrella M.J."/>
        </authorList>
    </citation>
    <scope>NUCLEOTIDE SEQUENCE [LARGE SCALE GENOMIC DNA]</scope>
    <source>
        <strain evidence="2 3">BSA136</strain>
    </source>
</reference>
<organism evidence="2 3">
    <name type="scientific">Mesorhizobium sanjuanii</name>
    <dbReference type="NCBI Taxonomy" id="2037900"/>
    <lineage>
        <taxon>Bacteria</taxon>
        <taxon>Pseudomonadati</taxon>
        <taxon>Pseudomonadota</taxon>
        <taxon>Alphaproteobacteria</taxon>
        <taxon>Hyphomicrobiales</taxon>
        <taxon>Phyllobacteriaceae</taxon>
        <taxon>Mesorhizobium</taxon>
    </lineage>
</organism>